<accession>A0A0U5JGY5</accession>
<keyword evidence="3" id="KW-1185">Reference proteome</keyword>
<dbReference type="EMBL" id="LN879502">
    <property type="protein sequence ID" value="CUI17679.1"/>
    <property type="molecule type" value="Genomic_DNA"/>
</dbReference>
<proteinExistence type="predicted"/>
<protein>
    <submittedName>
        <fullName evidence="2">Uncharacterized protein</fullName>
    </submittedName>
</protein>
<feature type="compositionally biased region" description="Polar residues" evidence="1">
    <location>
        <begin position="1"/>
        <end position="14"/>
    </location>
</feature>
<dbReference type="KEGG" id="pnl:PNK_2075"/>
<evidence type="ECO:0000313" key="3">
    <source>
        <dbReference type="Proteomes" id="UP000069902"/>
    </source>
</evidence>
<dbReference type="AlphaFoldDB" id="A0A0U5JGY5"/>
<reference evidence="3" key="1">
    <citation type="submission" date="2015-09" db="EMBL/GenBank/DDBJ databases">
        <authorList>
            <person name="Bertelli C."/>
        </authorList>
    </citation>
    <scope>NUCLEOTIDE SEQUENCE [LARGE SCALE GENOMIC DNA]</scope>
    <source>
        <strain evidence="3">KNic</strain>
    </source>
</reference>
<dbReference type="InParanoid" id="A0A0U5JGY5"/>
<evidence type="ECO:0000256" key="1">
    <source>
        <dbReference type="SAM" id="MobiDB-lite"/>
    </source>
</evidence>
<sequence length="703" mass="77674">MTIDTNPQWSNRSDSFPIDEKLSPLPKPDAAKKSEPIDEGASIISSAEEYGTTHSLDQPFLTAPGELLFRKLPIKKDIENTFHAVDEILHESLSLLHTKIPIAKQAKQGPEASLHDSNQDSLSTFLSTLSKALMQLRQTQRDIELLEASDRRALTQALLNLSEIHEPSLLGLMGKIDLLTQLKELRANGMELISTGQRIILGRRPDLMLRLLQQGIIPSSAGGGPFDGMAAKAIAERLKPYDNPLFAPLAQTIPSGWEELSGAEMDGVIDQVQASIDADLRHVPFLQPVIFTPLITLTMAGLSFPTVFEQPSLLQLLDLRNQLTFLKSNNFELLSSGPGLVLGHHPHIMMQLLTLGITPPIIEDGPNAGMAKRQAEVKEGPYGNPLYAAMAQSLPSGWEELSERELDLIIAQIDAKLDRFLTSNGPSLTRIESTWGRKRAKDFQPLISASLNALLFPSVTPPILSNWIENLEAEEANDSGTDTQRLKNETQHFQTTPGISRGWIRPNQMLDLLLIKVVIHQALGFAMFYQTNPLLNPFDFGLQMLNRWIVADLASLMVNDLDEYAKADALERDLIKQSLISFALILSLAHAQQTAPSNSTVRQVLKAIAAKSENSDHALYANAADILVEGCQSDDPNKSIRQFIRALTAKIEQDDDQLEKLRLLQKLLLEIMKKLMQLPSIAGIEPIEANPETTDDSAFFLQG</sequence>
<gene>
    <name evidence="2" type="ORF">PNK_2075</name>
</gene>
<evidence type="ECO:0000313" key="2">
    <source>
        <dbReference type="EMBL" id="CUI17679.1"/>
    </source>
</evidence>
<feature type="region of interest" description="Disordered" evidence="1">
    <location>
        <begin position="1"/>
        <end position="38"/>
    </location>
</feature>
<organism evidence="2 3">
    <name type="scientific">Candidatus Protochlamydia naegleriophila</name>
    <dbReference type="NCBI Taxonomy" id="389348"/>
    <lineage>
        <taxon>Bacteria</taxon>
        <taxon>Pseudomonadati</taxon>
        <taxon>Chlamydiota</taxon>
        <taxon>Chlamydiia</taxon>
        <taxon>Parachlamydiales</taxon>
        <taxon>Parachlamydiaceae</taxon>
        <taxon>Candidatus Protochlamydia</taxon>
    </lineage>
</organism>
<name>A0A0U5JGY5_9BACT</name>
<dbReference type="Proteomes" id="UP000069902">
    <property type="component" value="Chromosome cPNK"/>
</dbReference>
<dbReference type="PATRIC" id="fig|389348.3.peg.2330"/>
<dbReference type="RefSeq" id="WP_059061901.1">
    <property type="nucleotide sequence ID" value="NZ_LN879502.1"/>
</dbReference>